<dbReference type="EMBL" id="CM016557">
    <property type="protein sequence ID" value="TKW09140.1"/>
    <property type="molecule type" value="Genomic_DNA"/>
</dbReference>
<protein>
    <submittedName>
        <fullName evidence="1">Uncharacterized protein</fullName>
    </submittedName>
</protein>
<name>A0A4U6U106_SETVI</name>
<accession>A0A4U6U106</accession>
<gene>
    <name evidence="1" type="ORF">SEVIR_6G073950v2</name>
</gene>
<keyword evidence="2" id="KW-1185">Reference proteome</keyword>
<dbReference type="Proteomes" id="UP000298652">
    <property type="component" value="Chromosome 6"/>
</dbReference>
<evidence type="ECO:0000313" key="2">
    <source>
        <dbReference type="Proteomes" id="UP000298652"/>
    </source>
</evidence>
<dbReference type="AlphaFoldDB" id="A0A4U6U106"/>
<dbReference type="Gramene" id="TKW09140">
    <property type="protein sequence ID" value="TKW09140"/>
    <property type="gene ID" value="SEVIR_6G073950v2"/>
</dbReference>
<organism evidence="1 2">
    <name type="scientific">Setaria viridis</name>
    <name type="common">Green bristlegrass</name>
    <name type="synonym">Setaria italica subsp. viridis</name>
    <dbReference type="NCBI Taxonomy" id="4556"/>
    <lineage>
        <taxon>Eukaryota</taxon>
        <taxon>Viridiplantae</taxon>
        <taxon>Streptophyta</taxon>
        <taxon>Embryophyta</taxon>
        <taxon>Tracheophyta</taxon>
        <taxon>Spermatophyta</taxon>
        <taxon>Magnoliopsida</taxon>
        <taxon>Liliopsida</taxon>
        <taxon>Poales</taxon>
        <taxon>Poaceae</taxon>
        <taxon>PACMAD clade</taxon>
        <taxon>Panicoideae</taxon>
        <taxon>Panicodae</taxon>
        <taxon>Paniceae</taxon>
        <taxon>Cenchrinae</taxon>
        <taxon>Setaria</taxon>
    </lineage>
</organism>
<sequence>MRSLTYKSPGTARNKETPWTMSRAYTITNKWCVNQKVSKPVIFLRGLESSSLLRRNHGWANTKAIVISRTMTTPVQPSVPFTNHQNLTVFCLQRKASLVHR</sequence>
<evidence type="ECO:0000313" key="1">
    <source>
        <dbReference type="EMBL" id="TKW09140.1"/>
    </source>
</evidence>
<proteinExistence type="predicted"/>
<reference evidence="1" key="1">
    <citation type="submission" date="2019-03" db="EMBL/GenBank/DDBJ databases">
        <title>WGS assembly of Setaria viridis.</title>
        <authorList>
            <person name="Huang P."/>
            <person name="Jenkins J."/>
            <person name="Grimwood J."/>
            <person name="Barry K."/>
            <person name="Healey A."/>
            <person name="Mamidi S."/>
            <person name="Sreedasyam A."/>
            <person name="Shu S."/>
            <person name="Feldman M."/>
            <person name="Wu J."/>
            <person name="Yu Y."/>
            <person name="Chen C."/>
            <person name="Johnson J."/>
            <person name="Rokhsar D."/>
            <person name="Baxter I."/>
            <person name="Schmutz J."/>
            <person name="Brutnell T."/>
            <person name="Kellogg E."/>
        </authorList>
    </citation>
    <scope>NUCLEOTIDE SEQUENCE [LARGE SCALE GENOMIC DNA]</scope>
</reference>